<evidence type="ECO:0000259" key="3">
    <source>
        <dbReference type="PROSITE" id="PS51898"/>
    </source>
</evidence>
<keyword evidence="6" id="KW-1185">Reference proteome</keyword>
<evidence type="ECO:0000256" key="2">
    <source>
        <dbReference type="SAM" id="MobiDB-lite"/>
    </source>
</evidence>
<evidence type="ECO:0000313" key="5">
    <source>
        <dbReference type="EMBL" id="KRN96915.1"/>
    </source>
</evidence>
<dbReference type="STRING" id="348151.IV55_GL000787"/>
<evidence type="ECO:0000256" key="1">
    <source>
        <dbReference type="ARBA" id="ARBA00023172"/>
    </source>
</evidence>
<dbReference type="GO" id="GO:0006310">
    <property type="term" value="P:DNA recombination"/>
    <property type="evidence" value="ECO:0007669"/>
    <property type="project" value="UniProtKB-KW"/>
</dbReference>
<organism evidence="5 6">
    <name type="scientific">Furfurilactobacillus siliginis</name>
    <dbReference type="NCBI Taxonomy" id="348151"/>
    <lineage>
        <taxon>Bacteria</taxon>
        <taxon>Bacillati</taxon>
        <taxon>Bacillota</taxon>
        <taxon>Bacilli</taxon>
        <taxon>Lactobacillales</taxon>
        <taxon>Lactobacillaceae</taxon>
        <taxon>Furfurilactobacillus</taxon>
    </lineage>
</organism>
<comment type="caution">
    <text evidence="5">The sequence shown here is derived from an EMBL/GenBank/DDBJ whole genome shotgun (WGS) entry which is preliminary data.</text>
</comment>
<evidence type="ECO:0000313" key="4">
    <source>
        <dbReference type="EMBL" id="GEK28111.1"/>
    </source>
</evidence>
<dbReference type="PANTHER" id="PTHR30349:SF64">
    <property type="entry name" value="PROPHAGE INTEGRASE INTD-RELATED"/>
    <property type="match status" value="1"/>
</dbReference>
<reference evidence="5 6" key="1">
    <citation type="journal article" date="2015" name="Genome Announc.">
        <title>Expanding the biotechnology potential of lactobacilli through comparative genomics of 213 strains and associated genera.</title>
        <authorList>
            <person name="Sun Z."/>
            <person name="Harris H.M."/>
            <person name="McCann A."/>
            <person name="Guo C."/>
            <person name="Argimon S."/>
            <person name="Zhang W."/>
            <person name="Yang X."/>
            <person name="Jeffery I.B."/>
            <person name="Cooney J.C."/>
            <person name="Kagawa T.F."/>
            <person name="Liu W."/>
            <person name="Song Y."/>
            <person name="Salvetti E."/>
            <person name="Wrobel A."/>
            <person name="Rasinkangas P."/>
            <person name="Parkhill J."/>
            <person name="Rea M.C."/>
            <person name="O'Sullivan O."/>
            <person name="Ritari J."/>
            <person name="Douillard F.P."/>
            <person name="Paul Ross R."/>
            <person name="Yang R."/>
            <person name="Briner A.E."/>
            <person name="Felis G.E."/>
            <person name="de Vos W.M."/>
            <person name="Barrangou R."/>
            <person name="Klaenhammer T.R."/>
            <person name="Caufield P.W."/>
            <person name="Cui Y."/>
            <person name="Zhang H."/>
            <person name="O'Toole P.W."/>
        </authorList>
    </citation>
    <scope>NUCLEOTIDE SEQUENCE [LARGE SCALE GENOMIC DNA]</scope>
    <source>
        <strain evidence="5 6">DSM 22696</strain>
    </source>
</reference>
<dbReference type="AlphaFoldDB" id="A0A0R2L5J5"/>
<dbReference type="Proteomes" id="UP000051139">
    <property type="component" value="Unassembled WGS sequence"/>
</dbReference>
<reference evidence="4 7" key="2">
    <citation type="submission" date="2019-07" db="EMBL/GenBank/DDBJ databases">
        <title>Whole genome shotgun sequence of Lactobacillus siliginis NBRC 101315.</title>
        <authorList>
            <person name="Hosoyama A."/>
            <person name="Uohara A."/>
            <person name="Ohji S."/>
            <person name="Ichikawa N."/>
        </authorList>
    </citation>
    <scope>NUCLEOTIDE SEQUENCE [LARGE SCALE GENOMIC DNA]</scope>
    <source>
        <strain evidence="4 7">NBRC 101315</strain>
    </source>
</reference>
<feature type="compositionally biased region" description="Polar residues" evidence="2">
    <location>
        <begin position="212"/>
        <end position="221"/>
    </location>
</feature>
<dbReference type="GO" id="GO:0015074">
    <property type="term" value="P:DNA integration"/>
    <property type="evidence" value="ECO:0007669"/>
    <property type="project" value="InterPro"/>
</dbReference>
<dbReference type="InterPro" id="IPR002104">
    <property type="entry name" value="Integrase_catalytic"/>
</dbReference>
<dbReference type="Proteomes" id="UP000321429">
    <property type="component" value="Unassembled WGS sequence"/>
</dbReference>
<dbReference type="PANTHER" id="PTHR30349">
    <property type="entry name" value="PHAGE INTEGRASE-RELATED"/>
    <property type="match status" value="1"/>
</dbReference>
<feature type="compositionally biased region" description="Basic and acidic residues" evidence="2">
    <location>
        <begin position="222"/>
        <end position="234"/>
    </location>
</feature>
<accession>A0A0R2L5J5</accession>
<dbReference type="InterPro" id="IPR050090">
    <property type="entry name" value="Tyrosine_recombinase_XerCD"/>
</dbReference>
<dbReference type="SUPFAM" id="SSF56349">
    <property type="entry name" value="DNA breaking-rejoining enzymes"/>
    <property type="match status" value="1"/>
</dbReference>
<dbReference type="GO" id="GO:0003677">
    <property type="term" value="F:DNA binding"/>
    <property type="evidence" value="ECO:0007669"/>
    <property type="project" value="InterPro"/>
</dbReference>
<evidence type="ECO:0000313" key="7">
    <source>
        <dbReference type="Proteomes" id="UP000321429"/>
    </source>
</evidence>
<proteinExistence type="predicted"/>
<dbReference type="PATRIC" id="fig|348151.3.peg.807"/>
<dbReference type="PROSITE" id="PS51898">
    <property type="entry name" value="TYR_RECOMBINASE"/>
    <property type="match status" value="1"/>
</dbReference>
<feature type="region of interest" description="Disordered" evidence="2">
    <location>
        <begin position="212"/>
        <end position="234"/>
    </location>
</feature>
<sequence>METSLNERDPFLWYQFYLVVFDAGLRKGEAAGLWCKDIDLETRIIHIRRQRLFKAETSTTIVYDDPETQNSIRDVPMIGRVVDGFYAYFRERFGVTFESEIKMALKQYAYEPAFVHMQGQTIGLPIREQTTNSIFNRIIKRAGLPHIRLHDGRHTNAVRMRQAGVSLEDIGGILGHKNVETTQIYAEITPDVKEKAIRKIDDFNQNYQSNLSTVNQSVNHSNKSEPQKHSRKEI</sequence>
<dbReference type="Pfam" id="PF00589">
    <property type="entry name" value="Phage_integrase"/>
    <property type="match status" value="1"/>
</dbReference>
<name>A0A0R2L5J5_9LACO</name>
<dbReference type="Gene3D" id="1.10.443.10">
    <property type="entry name" value="Intergrase catalytic core"/>
    <property type="match status" value="1"/>
</dbReference>
<dbReference type="EMBL" id="BJUD01000004">
    <property type="protein sequence ID" value="GEK28111.1"/>
    <property type="molecule type" value="Genomic_DNA"/>
</dbReference>
<protein>
    <submittedName>
        <fullName evidence="5">Phage-related integrase</fullName>
    </submittedName>
</protein>
<evidence type="ECO:0000313" key="6">
    <source>
        <dbReference type="Proteomes" id="UP000051139"/>
    </source>
</evidence>
<dbReference type="EMBL" id="JQCB01000002">
    <property type="protein sequence ID" value="KRN96915.1"/>
    <property type="molecule type" value="Genomic_DNA"/>
</dbReference>
<dbReference type="InterPro" id="IPR011010">
    <property type="entry name" value="DNA_brk_join_enz"/>
</dbReference>
<keyword evidence="1" id="KW-0233">DNA recombination</keyword>
<gene>
    <name evidence="5" type="ORF">IV55_GL000787</name>
    <name evidence="4" type="ORF">LSI01_04220</name>
</gene>
<dbReference type="InterPro" id="IPR013762">
    <property type="entry name" value="Integrase-like_cat_sf"/>
</dbReference>
<dbReference type="CDD" id="cd01189">
    <property type="entry name" value="INT_ICEBs1_C_like"/>
    <property type="match status" value="1"/>
</dbReference>
<feature type="domain" description="Tyr recombinase" evidence="3">
    <location>
        <begin position="1"/>
        <end position="198"/>
    </location>
</feature>